<accession>A0A9Q3D1I7</accession>
<sequence length="196" mass="22286">MSPSPARSNPHSKNLALLMNPPLIILTITTSSSHQRYIHSTTPKLTLFLSTTSLQLCTHTPFTILAQLLVKSWCAEKKVSGDFTKTHPTFLGPTGRGRTIDLAWTNHITKPQQLSSQVQCNKYSSHHQPIITNNIPNHTEKNLQMHLKNVDHPRYVKSLQAYLQPYPTLPLENDNYGLLVRKEVLVWQDIDLSLKY</sequence>
<evidence type="ECO:0000313" key="2">
    <source>
        <dbReference type="Proteomes" id="UP000765509"/>
    </source>
</evidence>
<gene>
    <name evidence="1" type="ORF">O181_033507</name>
</gene>
<name>A0A9Q3D1I7_9BASI</name>
<protein>
    <submittedName>
        <fullName evidence="1">Uncharacterized protein</fullName>
    </submittedName>
</protein>
<proteinExistence type="predicted"/>
<keyword evidence="2" id="KW-1185">Reference proteome</keyword>
<dbReference type="AlphaFoldDB" id="A0A9Q3D1I7"/>
<dbReference type="EMBL" id="AVOT02012234">
    <property type="protein sequence ID" value="MBW0493792.1"/>
    <property type="molecule type" value="Genomic_DNA"/>
</dbReference>
<dbReference type="Proteomes" id="UP000765509">
    <property type="component" value="Unassembled WGS sequence"/>
</dbReference>
<evidence type="ECO:0000313" key="1">
    <source>
        <dbReference type="EMBL" id="MBW0493792.1"/>
    </source>
</evidence>
<reference evidence="1" key="1">
    <citation type="submission" date="2021-03" db="EMBL/GenBank/DDBJ databases">
        <title>Draft genome sequence of rust myrtle Austropuccinia psidii MF-1, a brazilian biotype.</title>
        <authorList>
            <person name="Quecine M.C."/>
            <person name="Pachon D.M.R."/>
            <person name="Bonatelli M.L."/>
            <person name="Correr F.H."/>
            <person name="Franceschini L.M."/>
            <person name="Leite T.F."/>
            <person name="Margarido G.R.A."/>
            <person name="Almeida C.A."/>
            <person name="Ferrarezi J.A."/>
            <person name="Labate C.A."/>
        </authorList>
    </citation>
    <scope>NUCLEOTIDE SEQUENCE</scope>
    <source>
        <strain evidence="1">MF-1</strain>
    </source>
</reference>
<organism evidence="1 2">
    <name type="scientific">Austropuccinia psidii MF-1</name>
    <dbReference type="NCBI Taxonomy" id="1389203"/>
    <lineage>
        <taxon>Eukaryota</taxon>
        <taxon>Fungi</taxon>
        <taxon>Dikarya</taxon>
        <taxon>Basidiomycota</taxon>
        <taxon>Pucciniomycotina</taxon>
        <taxon>Pucciniomycetes</taxon>
        <taxon>Pucciniales</taxon>
        <taxon>Sphaerophragmiaceae</taxon>
        <taxon>Austropuccinia</taxon>
    </lineage>
</organism>
<comment type="caution">
    <text evidence="1">The sequence shown here is derived from an EMBL/GenBank/DDBJ whole genome shotgun (WGS) entry which is preliminary data.</text>
</comment>